<dbReference type="GeneID" id="17778234"/>
<gene>
    <name evidence="3" type="ORF">Prado_22</name>
</gene>
<sequence length="194" mass="22138">MRLTDVRRGDRVRYTGSAPGLVGRSGVVHSICNEYINVRFDGLMKESYVKAQFLTRLMSVGGITTTHREVPLPEQLNYRNEDERTPPTSERGAGLKFDGGKEQPRLLHQGMPLALAEVVRTLTFGARKYAAHSWQHVENGQERYQDASYRHDAARCRGELFDPETGIRHRAHHIINELFLLELELREEKARGAE</sequence>
<dbReference type="Proteomes" id="UP000018623">
    <property type="component" value="Segment"/>
</dbReference>
<dbReference type="Pfam" id="PF18909">
    <property type="entry name" value="dGTP_diPhyd_N"/>
    <property type="match status" value="1"/>
</dbReference>
<dbReference type="RefSeq" id="YP_008859407.1">
    <property type="nucleotide sequence ID" value="NC_022987.1"/>
</dbReference>
<dbReference type="InterPro" id="IPR044038">
    <property type="entry name" value="dATP/dGTP_diPOhydrolase_N"/>
</dbReference>
<dbReference type="OrthoDB" id="10560at10239"/>
<accession>V5Q9P6</accession>
<organism evidence="3 4">
    <name type="scientific">Xylella phage Prado</name>
    <dbReference type="NCBI Taxonomy" id="1415146"/>
    <lineage>
        <taxon>Viruses</taxon>
        <taxon>Duplodnaviria</taxon>
        <taxon>Heunggongvirae</taxon>
        <taxon>Uroviricota</taxon>
        <taxon>Caudoviricetes</taxon>
        <taxon>Autographivirales</taxon>
        <taxon>Autonotataviridae</taxon>
        <taxon>Gujervirinae</taxon>
        <taxon>Pradovirus</taxon>
        <taxon>Pradovirus prado</taxon>
    </lineage>
</organism>
<evidence type="ECO:0000313" key="3">
    <source>
        <dbReference type="EMBL" id="AHB12170.1"/>
    </source>
</evidence>
<protein>
    <recommendedName>
        <fullName evidence="2">dATP/dGTP diphosphohydrolase N-terminal domain-containing protein</fullName>
    </recommendedName>
</protein>
<evidence type="ECO:0000313" key="4">
    <source>
        <dbReference type="Proteomes" id="UP000018623"/>
    </source>
</evidence>
<feature type="region of interest" description="Disordered" evidence="1">
    <location>
        <begin position="77"/>
        <end position="101"/>
    </location>
</feature>
<keyword evidence="4" id="KW-1185">Reference proteome</keyword>
<reference evidence="3 4" key="1">
    <citation type="journal article" date="2014" name="J. Bacteriol.">
        <title>Characterization of novel virulent broad-host-range phages of Xylella fastidiosa and Xanthomonas.</title>
        <authorList>
            <person name="Ahern S.J."/>
            <person name="Das M."/>
            <person name="Bhowmick T.S."/>
            <person name="Young R."/>
            <person name="Gonzalez C.F."/>
        </authorList>
    </citation>
    <scope>NUCLEOTIDE SEQUENCE [LARGE SCALE GENOMIC DNA]</scope>
</reference>
<dbReference type="EMBL" id="KF626667">
    <property type="protein sequence ID" value="AHB12170.1"/>
    <property type="molecule type" value="Genomic_DNA"/>
</dbReference>
<proteinExistence type="predicted"/>
<evidence type="ECO:0000256" key="1">
    <source>
        <dbReference type="SAM" id="MobiDB-lite"/>
    </source>
</evidence>
<evidence type="ECO:0000259" key="2">
    <source>
        <dbReference type="Pfam" id="PF18909"/>
    </source>
</evidence>
<dbReference type="KEGG" id="vg:17778234"/>
<name>V5Q9P6_9CAUD</name>
<feature type="domain" description="dATP/dGTP diphosphohydrolase N-terminal" evidence="2">
    <location>
        <begin position="92"/>
        <end position="189"/>
    </location>
</feature>